<evidence type="ECO:0000313" key="8">
    <source>
        <dbReference type="Proteomes" id="UP000267081"/>
    </source>
</evidence>
<evidence type="ECO:0000256" key="4">
    <source>
        <dbReference type="ARBA" id="ARBA00023163"/>
    </source>
</evidence>
<evidence type="ECO:0000256" key="3">
    <source>
        <dbReference type="ARBA" id="ARBA00023125"/>
    </source>
</evidence>
<feature type="DNA-binding region" description="OmpR/PhoB-type" evidence="5">
    <location>
        <begin position="27"/>
        <end position="134"/>
    </location>
</feature>
<dbReference type="PRINTS" id="PR00364">
    <property type="entry name" value="DISEASERSIST"/>
</dbReference>
<comment type="similarity">
    <text evidence="1">Belongs to the AfsR/DnrI/RedD regulatory family.</text>
</comment>
<dbReference type="AlphaFoldDB" id="A0A427TAP4"/>
<dbReference type="PROSITE" id="PS51755">
    <property type="entry name" value="OMPR_PHOB"/>
    <property type="match status" value="1"/>
</dbReference>
<keyword evidence="4" id="KW-0804">Transcription</keyword>
<dbReference type="Gene3D" id="3.40.50.300">
    <property type="entry name" value="P-loop containing nucleotide triphosphate hydrolases"/>
    <property type="match status" value="1"/>
</dbReference>
<dbReference type="InterPro" id="IPR027417">
    <property type="entry name" value="P-loop_NTPase"/>
</dbReference>
<reference evidence="7 8" key="1">
    <citation type="submission" date="2018-12" db="EMBL/GenBank/DDBJ databases">
        <title>Amycolatopsis eburnea sp. nov. actinomycete associate with arbuscular mycorrhiza fungal spore.</title>
        <authorList>
            <person name="Lumyong S."/>
            <person name="Chaiya L."/>
        </authorList>
    </citation>
    <scope>NUCLEOTIDE SEQUENCE [LARGE SCALE GENOMIC DNA]</scope>
    <source>
        <strain evidence="7 8">GLM-1</strain>
    </source>
</reference>
<dbReference type="Pfam" id="PF00486">
    <property type="entry name" value="Trans_reg_C"/>
    <property type="match status" value="1"/>
</dbReference>
<name>A0A427TAP4_9PSEU</name>
<dbReference type="PANTHER" id="PTHR35807">
    <property type="entry name" value="TRANSCRIPTIONAL REGULATOR REDD-RELATED"/>
    <property type="match status" value="1"/>
</dbReference>
<dbReference type="GO" id="GO:0006355">
    <property type="term" value="P:regulation of DNA-templated transcription"/>
    <property type="evidence" value="ECO:0007669"/>
    <property type="project" value="InterPro"/>
</dbReference>
<evidence type="ECO:0000256" key="2">
    <source>
        <dbReference type="ARBA" id="ARBA00023015"/>
    </source>
</evidence>
<keyword evidence="2" id="KW-0805">Transcription regulation</keyword>
<dbReference type="GO" id="GO:0003677">
    <property type="term" value="F:DNA binding"/>
    <property type="evidence" value="ECO:0007669"/>
    <property type="project" value="UniProtKB-UniRule"/>
</dbReference>
<evidence type="ECO:0000259" key="6">
    <source>
        <dbReference type="PROSITE" id="PS51755"/>
    </source>
</evidence>
<dbReference type="EMBL" id="RSEC01000036">
    <property type="protein sequence ID" value="RSD19477.1"/>
    <property type="molecule type" value="Genomic_DNA"/>
</dbReference>
<keyword evidence="8" id="KW-1185">Reference proteome</keyword>
<accession>A0A427TAP4</accession>
<dbReference type="InterPro" id="IPR051677">
    <property type="entry name" value="AfsR-DnrI-RedD_regulator"/>
</dbReference>
<dbReference type="InterPro" id="IPR036388">
    <property type="entry name" value="WH-like_DNA-bd_sf"/>
</dbReference>
<dbReference type="SMART" id="SM01043">
    <property type="entry name" value="BTAD"/>
    <property type="match status" value="1"/>
</dbReference>
<dbReference type="Proteomes" id="UP000267081">
    <property type="component" value="Unassembled WGS sequence"/>
</dbReference>
<dbReference type="PANTHER" id="PTHR35807:SF1">
    <property type="entry name" value="TRANSCRIPTIONAL REGULATOR REDD"/>
    <property type="match status" value="1"/>
</dbReference>
<dbReference type="GO" id="GO:0043531">
    <property type="term" value="F:ADP binding"/>
    <property type="evidence" value="ECO:0007669"/>
    <property type="project" value="InterPro"/>
</dbReference>
<dbReference type="CDD" id="cd15831">
    <property type="entry name" value="BTAD"/>
    <property type="match status" value="1"/>
</dbReference>
<proteinExistence type="inferred from homology"/>
<comment type="caution">
    <text evidence="7">The sequence shown here is derived from an EMBL/GenBank/DDBJ whole genome shotgun (WGS) entry which is preliminary data.</text>
</comment>
<dbReference type="GO" id="GO:0000160">
    <property type="term" value="P:phosphorelay signal transduction system"/>
    <property type="evidence" value="ECO:0007669"/>
    <property type="project" value="InterPro"/>
</dbReference>
<dbReference type="SUPFAM" id="SSF46894">
    <property type="entry name" value="C-terminal effector domain of the bipartite response regulators"/>
    <property type="match status" value="1"/>
</dbReference>
<evidence type="ECO:0000313" key="7">
    <source>
        <dbReference type="EMBL" id="RSD19477.1"/>
    </source>
</evidence>
<protein>
    <submittedName>
        <fullName evidence="7">AfsR/SARP family transcriptional regulator</fullName>
    </submittedName>
</protein>
<dbReference type="Gene3D" id="1.10.10.10">
    <property type="entry name" value="Winged helix-like DNA-binding domain superfamily/Winged helix DNA-binding domain"/>
    <property type="match status" value="1"/>
</dbReference>
<dbReference type="SUPFAM" id="SSF48452">
    <property type="entry name" value="TPR-like"/>
    <property type="match status" value="1"/>
</dbReference>
<dbReference type="InterPro" id="IPR011990">
    <property type="entry name" value="TPR-like_helical_dom_sf"/>
</dbReference>
<dbReference type="Pfam" id="PF03704">
    <property type="entry name" value="BTAD"/>
    <property type="match status" value="1"/>
</dbReference>
<dbReference type="Gene3D" id="1.25.40.10">
    <property type="entry name" value="Tetratricopeptide repeat domain"/>
    <property type="match status" value="1"/>
</dbReference>
<sequence length="658" mass="72371">MSPGVVVNGGSRFPVTAVHFRNSGNRRAEFHLGDDPVLLQFKLLGPLCVLSDERDITPSAPKLREILALLIVRANQFVSTTDLVDEVWGADPPRSAQVTVQTYIHRLRKSLFPRESGHEPAGLHTGWHGYRLEIAAEAVDKIQFEQMAQRGSVALEEGDPAEATELLRHALRLWRGPAMSDVETGELLSAYAVRLEEGRLRALEGRVEADLQLGRHRGLVSELKELTMTQPLHEGFHGQLMLALHRCQRRDEALDVYRRFRGRLVEELALEPSPDLQRLHRSLLTAETEPRPAPEVPAERVQVDAPAQLPNDIADFTGRTELLGSAVRWLSPAERTDEGLRIVSVMGMPGVGKSAFAVRVAHRLRPAFGDGQFYARFGPADAGPKEVLGQFLRAIGVPPERLPDSVEERATMFRSWSVDRNVLVVLDDVTSDADVQPLLPAGPRCAVVATACSGLQGLAGTHTIDLEPLTAGESFEMLSVIVGRERIAAERDDALGLVGLCGHLPLAVRCLGARLRSVPGWPVRNMRRHLESSTRPLDLLQFNRLDVRSRLAGSYRTVPAPAQSAFRLLPTLGTGPFSAEDAAPRLDCSPKRAEALLARLVGHGLLRIRPDGAGGGPVRFEFHPITRCYAEELLAKDNPAPHLWPGYVREVLEVREEG</sequence>
<evidence type="ECO:0000256" key="5">
    <source>
        <dbReference type="PROSITE-ProRule" id="PRU01091"/>
    </source>
</evidence>
<gene>
    <name evidence="7" type="ORF">EIY87_14325</name>
</gene>
<dbReference type="InterPro" id="IPR005158">
    <property type="entry name" value="BTAD"/>
</dbReference>
<organism evidence="7 8">
    <name type="scientific">Amycolatopsis eburnea</name>
    <dbReference type="NCBI Taxonomy" id="2267691"/>
    <lineage>
        <taxon>Bacteria</taxon>
        <taxon>Bacillati</taxon>
        <taxon>Actinomycetota</taxon>
        <taxon>Actinomycetes</taxon>
        <taxon>Pseudonocardiales</taxon>
        <taxon>Pseudonocardiaceae</taxon>
        <taxon>Amycolatopsis</taxon>
    </lineage>
</organism>
<dbReference type="InterPro" id="IPR001867">
    <property type="entry name" value="OmpR/PhoB-type_DNA-bd"/>
</dbReference>
<dbReference type="SUPFAM" id="SSF52540">
    <property type="entry name" value="P-loop containing nucleoside triphosphate hydrolases"/>
    <property type="match status" value="1"/>
</dbReference>
<evidence type="ECO:0000256" key="1">
    <source>
        <dbReference type="ARBA" id="ARBA00005820"/>
    </source>
</evidence>
<dbReference type="InterPro" id="IPR016032">
    <property type="entry name" value="Sig_transdc_resp-reg_C-effctor"/>
</dbReference>
<dbReference type="SMART" id="SM00862">
    <property type="entry name" value="Trans_reg_C"/>
    <property type="match status" value="1"/>
</dbReference>
<keyword evidence="3 5" id="KW-0238">DNA-binding</keyword>
<feature type="domain" description="OmpR/PhoB-type" evidence="6">
    <location>
        <begin position="27"/>
        <end position="134"/>
    </location>
</feature>